<gene>
    <name evidence="4" type="ORF">AVDCRST_MAG39-416</name>
</gene>
<evidence type="ECO:0000259" key="3">
    <source>
        <dbReference type="Pfam" id="PF10881"/>
    </source>
</evidence>
<keyword evidence="2" id="KW-1133">Transmembrane helix</keyword>
<dbReference type="EMBL" id="CADCVW010000019">
    <property type="protein sequence ID" value="CAA9485519.1"/>
    <property type="molecule type" value="Genomic_DNA"/>
</dbReference>
<keyword evidence="2" id="KW-0812">Transmembrane</keyword>
<proteinExistence type="predicted"/>
<feature type="domain" description="DUF2726" evidence="3">
    <location>
        <begin position="88"/>
        <end position="204"/>
    </location>
</feature>
<evidence type="ECO:0000256" key="2">
    <source>
        <dbReference type="SAM" id="Phobius"/>
    </source>
</evidence>
<evidence type="ECO:0000256" key="1">
    <source>
        <dbReference type="SAM" id="MobiDB-lite"/>
    </source>
</evidence>
<protein>
    <recommendedName>
        <fullName evidence="3">DUF2726 domain-containing protein</fullName>
    </recommendedName>
</protein>
<dbReference type="AlphaFoldDB" id="A0A6J4S7S4"/>
<keyword evidence="2" id="KW-0472">Membrane</keyword>
<evidence type="ECO:0000313" key="4">
    <source>
        <dbReference type="EMBL" id="CAA9485519.1"/>
    </source>
</evidence>
<sequence length="240" mass="25714">MLATIEAALVDLGLPDAGLLNLGLIAGLLLLSVGLGGGRRGARTTRAWRGGGRERGWQNVDRAVRPPASASADPLDQLRKVSEAAFAKRPLLNRGETAVFNAAEAAVKELGLDWRVMAQVCLGEVLSSPDPEAHRCINAKRVDMLVVDGRSEPLAAIEYQGGGHWRSGTAPARDAVKKEALRRAGVRWVEVTPEHGPADVRRELKRIATVEGLLRPIPSAQPSEQRGEQGEAQRQGRAQA</sequence>
<dbReference type="InterPro" id="IPR024402">
    <property type="entry name" value="DUF2726"/>
</dbReference>
<feature type="transmembrane region" description="Helical" evidence="2">
    <location>
        <begin position="19"/>
        <end position="38"/>
    </location>
</feature>
<name>A0A6J4S7S4_9SPHN</name>
<dbReference type="Pfam" id="PF10881">
    <property type="entry name" value="DUF2726"/>
    <property type="match status" value="1"/>
</dbReference>
<accession>A0A6J4S7S4</accession>
<feature type="region of interest" description="Disordered" evidence="1">
    <location>
        <begin position="212"/>
        <end position="240"/>
    </location>
</feature>
<reference evidence="4" key="1">
    <citation type="submission" date="2020-02" db="EMBL/GenBank/DDBJ databases">
        <authorList>
            <person name="Meier V. D."/>
        </authorList>
    </citation>
    <scope>NUCLEOTIDE SEQUENCE</scope>
    <source>
        <strain evidence="4">AVDCRST_MAG39</strain>
    </source>
</reference>
<organism evidence="4">
    <name type="scientific">uncultured Sphingomonadaceae bacterium</name>
    <dbReference type="NCBI Taxonomy" id="169976"/>
    <lineage>
        <taxon>Bacteria</taxon>
        <taxon>Pseudomonadati</taxon>
        <taxon>Pseudomonadota</taxon>
        <taxon>Alphaproteobacteria</taxon>
        <taxon>Sphingomonadales</taxon>
        <taxon>Sphingomonadaceae</taxon>
        <taxon>environmental samples</taxon>
    </lineage>
</organism>